<evidence type="ECO:0000313" key="1">
    <source>
        <dbReference type="EMBL" id="KAG2936156.1"/>
    </source>
</evidence>
<accession>A0A8T1D6E0</accession>
<protein>
    <submittedName>
        <fullName evidence="1">Uncharacterized protein</fullName>
    </submittedName>
</protein>
<evidence type="ECO:0000313" key="3">
    <source>
        <dbReference type="Proteomes" id="UP000774804"/>
    </source>
</evidence>
<name>A0A8T1D6E0_9STRA</name>
<organism evidence="1 3">
    <name type="scientific">Phytophthora cactorum</name>
    <dbReference type="NCBI Taxonomy" id="29920"/>
    <lineage>
        <taxon>Eukaryota</taxon>
        <taxon>Sar</taxon>
        <taxon>Stramenopiles</taxon>
        <taxon>Oomycota</taxon>
        <taxon>Peronosporomycetes</taxon>
        <taxon>Peronosporales</taxon>
        <taxon>Peronosporaceae</taxon>
        <taxon>Phytophthora</taxon>
    </lineage>
</organism>
<dbReference type="EMBL" id="RCMI01000090">
    <property type="protein sequence ID" value="KAG2936156.1"/>
    <property type="molecule type" value="Genomic_DNA"/>
</dbReference>
<gene>
    <name evidence="1" type="ORF">PC115_g4627</name>
    <name evidence="2" type="ORF">PC118_g4857</name>
</gene>
<dbReference type="EMBL" id="RCML01000094">
    <property type="protein sequence ID" value="KAG2991967.1"/>
    <property type="molecule type" value="Genomic_DNA"/>
</dbReference>
<sequence>MTRMNKGFAYVFNTPREDRKVAQVYSGRGADESPVAVDVAVIDHGAQERLVRLQELLFASCVGLKDHKLKVSRRVIGVLTAYLIKHFPVAKALEPRSLFVARVEECLDAVEIPVPQSKDTEQKNGCNGSAYHHTAVTNELIESNRLMSARLLVLEAAILKLPVAEEITEGTQQEQVSSAQALLSKRRKKAATNLSSIWFEWYPRQPRIWISSDRQKKSDYRLVVTYMKLFYDGGFQIREGSEDYKDRVLEVGQRAESVVLAFLSGQEIRAKGGDSVLREMCKLHLLGALDDRIIAYRTQLNVENIIGPAPTAAQNILQVAGHV</sequence>
<dbReference type="VEuPathDB" id="FungiDB:PC110_g6602"/>
<dbReference type="Proteomes" id="UP000774804">
    <property type="component" value="Unassembled WGS sequence"/>
</dbReference>
<comment type="caution">
    <text evidence="1">The sequence shown here is derived from an EMBL/GenBank/DDBJ whole genome shotgun (WGS) entry which is preliminary data.</text>
</comment>
<dbReference type="AlphaFoldDB" id="A0A8T1D6E0"/>
<evidence type="ECO:0000313" key="2">
    <source>
        <dbReference type="EMBL" id="KAG2991967.1"/>
    </source>
</evidence>
<proteinExistence type="predicted"/>
<dbReference type="VEuPathDB" id="FungiDB:PC110_g6601"/>
<reference evidence="1" key="1">
    <citation type="submission" date="2018-10" db="EMBL/GenBank/DDBJ databases">
        <title>Effector identification in a new, highly contiguous assembly of the strawberry crown rot pathogen Phytophthora cactorum.</title>
        <authorList>
            <person name="Armitage A.D."/>
            <person name="Nellist C.F."/>
            <person name="Bates H."/>
            <person name="Vickerstaff R.J."/>
            <person name="Harrison R.J."/>
        </authorList>
    </citation>
    <scope>NUCLEOTIDE SEQUENCE</scope>
    <source>
        <strain evidence="1">4032</strain>
        <strain evidence="2">P415</strain>
    </source>
</reference>
<dbReference type="Proteomes" id="UP000697107">
    <property type="component" value="Unassembled WGS sequence"/>
</dbReference>